<evidence type="ECO:0000313" key="2">
    <source>
        <dbReference type="EMBL" id="BAQ45049.1"/>
    </source>
</evidence>
<feature type="transmembrane region" description="Helical" evidence="1">
    <location>
        <begin position="43"/>
        <end position="67"/>
    </location>
</feature>
<dbReference type="AlphaFoldDB" id="A0A0C6FIV3"/>
<proteinExistence type="predicted"/>
<feature type="transmembrane region" description="Helical" evidence="1">
    <location>
        <begin position="189"/>
        <end position="212"/>
    </location>
</feature>
<organism evidence="2 3">
    <name type="scientific">Methylobacterium aquaticum</name>
    <dbReference type="NCBI Taxonomy" id="270351"/>
    <lineage>
        <taxon>Bacteria</taxon>
        <taxon>Pseudomonadati</taxon>
        <taxon>Pseudomonadota</taxon>
        <taxon>Alphaproteobacteria</taxon>
        <taxon>Hyphomicrobiales</taxon>
        <taxon>Methylobacteriaceae</taxon>
        <taxon>Methylobacterium</taxon>
    </lineage>
</organism>
<dbReference type="RefSeq" id="WP_145984604.1">
    <property type="nucleotide sequence ID" value="NZ_AP014704.1"/>
</dbReference>
<evidence type="ECO:0000313" key="3">
    <source>
        <dbReference type="Proteomes" id="UP000061432"/>
    </source>
</evidence>
<feature type="transmembrane region" description="Helical" evidence="1">
    <location>
        <begin position="144"/>
        <end position="169"/>
    </location>
</feature>
<evidence type="ECO:0000256" key="1">
    <source>
        <dbReference type="SAM" id="Phobius"/>
    </source>
</evidence>
<dbReference type="Proteomes" id="UP000061432">
    <property type="component" value="Chromosome"/>
</dbReference>
<reference evidence="3" key="2">
    <citation type="submission" date="2015-01" db="EMBL/GenBank/DDBJ databases">
        <title>Complete genome sequence of Methylobacterium aquaticum strain 22A.</title>
        <authorList>
            <person name="Tani A."/>
            <person name="Ogura Y."/>
            <person name="Hayashi T."/>
        </authorList>
    </citation>
    <scope>NUCLEOTIDE SEQUENCE [LARGE SCALE GENOMIC DNA]</scope>
    <source>
        <strain evidence="3">MA-22A</strain>
    </source>
</reference>
<sequence>MFYDFFADLAQLLLRISIIAVSMLAIIWIGYSSRQNSKSTRYAICVYTIVVFNILFALYCVLARLGYIDKKGNFVGYMGKLAETIIINVFEINFTFYIFYYTFVLLLVNGLLLFTLAGFANSLPNGAENTSENDHVSSFGRKTLYYTSIVYSKSLASLAAFFPATLMFVVVYDVDMASVDFSVLKVVSYFLFLFASAIAVITATDFLIGALGDTKIYFDDEKFQRFTGIRRRYTQFRNMLHRRLL</sequence>
<gene>
    <name evidence="2" type="ORF">Maq22A_c08715</name>
</gene>
<dbReference type="KEGG" id="maqu:Maq22A_c08715"/>
<reference evidence="2 3" key="1">
    <citation type="journal article" date="2015" name="Genome Announc.">
        <title>Complete Genome Sequence of Methylobacterium aquaticum Strain 22A, Isolated from Racomitrium japonicum Moss.</title>
        <authorList>
            <person name="Tani A."/>
            <person name="Ogura Y."/>
            <person name="Hayashi T."/>
            <person name="Kimbara K."/>
        </authorList>
    </citation>
    <scope>NUCLEOTIDE SEQUENCE [LARGE SCALE GENOMIC DNA]</scope>
    <source>
        <strain evidence="2 3">MA-22A</strain>
    </source>
</reference>
<name>A0A0C6FIV3_9HYPH</name>
<keyword evidence="1" id="KW-0472">Membrane</keyword>
<accession>A0A0C6FIV3</accession>
<protein>
    <submittedName>
        <fullName evidence="2">Uncharacterized protein</fullName>
    </submittedName>
</protein>
<dbReference type="EMBL" id="AP014704">
    <property type="protein sequence ID" value="BAQ45049.1"/>
    <property type="molecule type" value="Genomic_DNA"/>
</dbReference>
<dbReference type="PATRIC" id="fig|270351.10.peg.1666"/>
<feature type="transmembrane region" description="Helical" evidence="1">
    <location>
        <begin position="12"/>
        <end position="31"/>
    </location>
</feature>
<keyword evidence="1" id="KW-1133">Transmembrane helix</keyword>
<keyword evidence="1" id="KW-0812">Transmembrane</keyword>
<feature type="transmembrane region" description="Helical" evidence="1">
    <location>
        <begin position="98"/>
        <end position="123"/>
    </location>
</feature>